<keyword evidence="4" id="KW-1185">Reference proteome</keyword>
<proteinExistence type="predicted"/>
<dbReference type="EMBL" id="JADKYU010000782">
    <property type="protein sequence ID" value="MBF4985555.1"/>
    <property type="molecule type" value="Genomic_DNA"/>
</dbReference>
<dbReference type="InterPro" id="IPR036968">
    <property type="entry name" value="Enolpyruvate_Tfrase_sf"/>
</dbReference>
<evidence type="ECO:0000313" key="4">
    <source>
        <dbReference type="Proteomes" id="UP001194729"/>
    </source>
</evidence>
<name>A0ABS0A896_9FLAO</name>
<keyword evidence="1" id="KW-0808">Transferase</keyword>
<dbReference type="PANTHER" id="PTHR21090:SF5">
    <property type="entry name" value="PENTAFUNCTIONAL AROM POLYPEPTIDE"/>
    <property type="match status" value="1"/>
</dbReference>
<dbReference type="PANTHER" id="PTHR21090">
    <property type="entry name" value="AROM/DEHYDROQUINATE SYNTHASE"/>
    <property type="match status" value="1"/>
</dbReference>
<evidence type="ECO:0000256" key="1">
    <source>
        <dbReference type="ARBA" id="ARBA00022679"/>
    </source>
</evidence>
<accession>A0ABS0A896</accession>
<dbReference type="Gene3D" id="3.65.10.10">
    <property type="entry name" value="Enolpyruvate transferase domain"/>
    <property type="match status" value="1"/>
</dbReference>
<gene>
    <name evidence="3" type="ORF">FNJ87_14870</name>
</gene>
<evidence type="ECO:0000259" key="2">
    <source>
        <dbReference type="Pfam" id="PF00275"/>
    </source>
</evidence>
<sequence length="108" mass="12032">GVDAHLTGLHTLRIKETDRIAALKDVGSRFRESVIETTQDTITLTCVPLVQYDDPVVIDTFDDHRMAMAFAPLASKTSLIIKDAGVVSKSYPQFWDDLKQVNVNITEI</sequence>
<comment type="caution">
    <text evidence="3">The sequence shown here is derived from an EMBL/GenBank/DDBJ whole genome shotgun (WGS) entry which is preliminary data.</text>
</comment>
<reference evidence="3 4" key="1">
    <citation type="submission" date="2020-11" db="EMBL/GenBank/DDBJ databases">
        <title>P. mediterranea TC4 genome.</title>
        <authorList>
            <person name="Molmeret M."/>
        </authorList>
    </citation>
    <scope>NUCLEOTIDE SEQUENCE [LARGE SCALE GENOMIC DNA]</scope>
    <source>
        <strain evidence="3 4">TC4</strain>
    </source>
</reference>
<organism evidence="3 4">
    <name type="scientific">Nonlabens mediterrranea</name>
    <dbReference type="NCBI Taxonomy" id="1419947"/>
    <lineage>
        <taxon>Bacteria</taxon>
        <taxon>Pseudomonadati</taxon>
        <taxon>Bacteroidota</taxon>
        <taxon>Flavobacteriia</taxon>
        <taxon>Flavobacteriales</taxon>
        <taxon>Flavobacteriaceae</taxon>
        <taxon>Nonlabens</taxon>
    </lineage>
</organism>
<evidence type="ECO:0000313" key="3">
    <source>
        <dbReference type="EMBL" id="MBF4985555.1"/>
    </source>
</evidence>
<dbReference type="Proteomes" id="UP001194729">
    <property type="component" value="Unassembled WGS sequence"/>
</dbReference>
<protein>
    <submittedName>
        <fullName evidence="3">3-phosphoshikimate 1-carboxyvinyltransferase</fullName>
    </submittedName>
</protein>
<dbReference type="Pfam" id="PF00275">
    <property type="entry name" value="EPSP_synthase"/>
    <property type="match status" value="1"/>
</dbReference>
<feature type="non-terminal residue" evidence="3">
    <location>
        <position position="1"/>
    </location>
</feature>
<dbReference type="InterPro" id="IPR001986">
    <property type="entry name" value="Enolpyruvate_Tfrase_dom"/>
</dbReference>
<feature type="domain" description="Enolpyruvate transferase" evidence="2">
    <location>
        <begin position="5"/>
        <end position="98"/>
    </location>
</feature>
<dbReference type="SUPFAM" id="SSF55205">
    <property type="entry name" value="EPT/RTPC-like"/>
    <property type="match status" value="1"/>
</dbReference>
<dbReference type="InterPro" id="IPR013792">
    <property type="entry name" value="RNA3'P_cycl/enolpyr_Trfase_a/b"/>
</dbReference>